<organism evidence="1 2">
    <name type="scientific">Liparis tanakae</name>
    <name type="common">Tanaka's snailfish</name>
    <dbReference type="NCBI Taxonomy" id="230148"/>
    <lineage>
        <taxon>Eukaryota</taxon>
        <taxon>Metazoa</taxon>
        <taxon>Chordata</taxon>
        <taxon>Craniata</taxon>
        <taxon>Vertebrata</taxon>
        <taxon>Euteleostomi</taxon>
        <taxon>Actinopterygii</taxon>
        <taxon>Neopterygii</taxon>
        <taxon>Teleostei</taxon>
        <taxon>Neoteleostei</taxon>
        <taxon>Acanthomorphata</taxon>
        <taxon>Eupercaria</taxon>
        <taxon>Perciformes</taxon>
        <taxon>Cottioidei</taxon>
        <taxon>Cottales</taxon>
        <taxon>Liparidae</taxon>
        <taxon>Liparis</taxon>
    </lineage>
</organism>
<keyword evidence="2" id="KW-1185">Reference proteome</keyword>
<proteinExistence type="predicted"/>
<protein>
    <submittedName>
        <fullName evidence="1">Uncharacterized protein</fullName>
    </submittedName>
</protein>
<evidence type="ECO:0000313" key="1">
    <source>
        <dbReference type="EMBL" id="TNN59690.1"/>
    </source>
</evidence>
<accession>A0A4Z2H2K7</accession>
<name>A0A4Z2H2K7_9TELE</name>
<sequence length="114" mass="13422">MYFFDMRGDHNSLKNNLFVFFAELKELSMGDFSTMERDYEDHGEGLWGPWRGTMGTMERDYGDHEGQWRGTMGTMERDYEGPWRGTMRDHGEGPWGTMWDYGEGLWRGPTERGC</sequence>
<dbReference type="Proteomes" id="UP000314294">
    <property type="component" value="Unassembled WGS sequence"/>
</dbReference>
<gene>
    <name evidence="1" type="ORF">EYF80_030061</name>
</gene>
<dbReference type="EMBL" id="SRLO01000350">
    <property type="protein sequence ID" value="TNN59690.1"/>
    <property type="molecule type" value="Genomic_DNA"/>
</dbReference>
<dbReference type="AlphaFoldDB" id="A0A4Z2H2K7"/>
<comment type="caution">
    <text evidence="1">The sequence shown here is derived from an EMBL/GenBank/DDBJ whole genome shotgun (WGS) entry which is preliminary data.</text>
</comment>
<evidence type="ECO:0000313" key="2">
    <source>
        <dbReference type="Proteomes" id="UP000314294"/>
    </source>
</evidence>
<reference evidence="1 2" key="1">
    <citation type="submission" date="2019-03" db="EMBL/GenBank/DDBJ databases">
        <title>First draft genome of Liparis tanakae, snailfish: a comprehensive survey of snailfish specific genes.</title>
        <authorList>
            <person name="Kim W."/>
            <person name="Song I."/>
            <person name="Jeong J.-H."/>
            <person name="Kim D."/>
            <person name="Kim S."/>
            <person name="Ryu S."/>
            <person name="Song J.Y."/>
            <person name="Lee S.K."/>
        </authorList>
    </citation>
    <scope>NUCLEOTIDE SEQUENCE [LARGE SCALE GENOMIC DNA]</scope>
    <source>
        <tissue evidence="1">Muscle</tissue>
    </source>
</reference>